<evidence type="ECO:0000313" key="2">
    <source>
        <dbReference type="EMBL" id="KYP46367.1"/>
    </source>
</evidence>
<organism evidence="2 3">
    <name type="scientific">Cajanus cajan</name>
    <name type="common">Pigeon pea</name>
    <name type="synonym">Cajanus indicus</name>
    <dbReference type="NCBI Taxonomy" id="3821"/>
    <lineage>
        <taxon>Eukaryota</taxon>
        <taxon>Viridiplantae</taxon>
        <taxon>Streptophyta</taxon>
        <taxon>Embryophyta</taxon>
        <taxon>Tracheophyta</taxon>
        <taxon>Spermatophyta</taxon>
        <taxon>Magnoliopsida</taxon>
        <taxon>eudicotyledons</taxon>
        <taxon>Gunneridae</taxon>
        <taxon>Pentapetalae</taxon>
        <taxon>rosids</taxon>
        <taxon>fabids</taxon>
        <taxon>Fabales</taxon>
        <taxon>Fabaceae</taxon>
        <taxon>Papilionoideae</taxon>
        <taxon>50 kb inversion clade</taxon>
        <taxon>NPAAA clade</taxon>
        <taxon>indigoferoid/millettioid clade</taxon>
        <taxon>Phaseoleae</taxon>
        <taxon>Cajanus</taxon>
    </lineage>
</organism>
<evidence type="ECO:0000259" key="1">
    <source>
        <dbReference type="Pfam" id="PF14244"/>
    </source>
</evidence>
<accession>A0A151RUZ6</accession>
<name>A0A151RUZ6_CAJCA</name>
<dbReference type="EMBL" id="KQ483560">
    <property type="protein sequence ID" value="KYP46367.1"/>
    <property type="molecule type" value="Genomic_DNA"/>
</dbReference>
<dbReference type="OMA" id="STAQAIW"/>
<keyword evidence="3" id="KW-1185">Reference proteome</keyword>
<dbReference type="Proteomes" id="UP000075243">
    <property type="component" value="Unassembled WGS sequence"/>
</dbReference>
<dbReference type="Pfam" id="PF14244">
    <property type="entry name" value="Retrotran_gag_3"/>
    <property type="match status" value="1"/>
</dbReference>
<dbReference type="InterPro" id="IPR029472">
    <property type="entry name" value="Copia-like_N"/>
</dbReference>
<dbReference type="PANTHER" id="PTHR37610">
    <property type="entry name" value="CCHC-TYPE DOMAIN-CONTAINING PROTEIN"/>
    <property type="match status" value="1"/>
</dbReference>
<gene>
    <name evidence="2" type="ORF">KK1_032013</name>
</gene>
<dbReference type="Gramene" id="C.cajan_30328.t">
    <property type="protein sequence ID" value="C.cajan_30328.t.cds1"/>
    <property type="gene ID" value="C.cajan_30328"/>
</dbReference>
<dbReference type="PANTHER" id="PTHR37610:SF97">
    <property type="entry name" value="RETROTRANSPOSON GAG DOMAIN-CONTAINING PROTEIN"/>
    <property type="match status" value="1"/>
</dbReference>
<feature type="domain" description="Retrotransposon Copia-like N-terminal" evidence="1">
    <location>
        <begin position="2"/>
        <end position="20"/>
    </location>
</feature>
<proteinExistence type="predicted"/>
<dbReference type="AlphaFoldDB" id="A0A151RUZ6"/>
<evidence type="ECO:0000313" key="3">
    <source>
        <dbReference type="Proteomes" id="UP000075243"/>
    </source>
</evidence>
<sequence>MVLGGKNKIGFVNGTIPKPKETEKSFHSWQRNNNIVVSWLLNSISKDLQAIVHYPSSVVAIWNDLRIKFLQQNGPHVFQLRRI</sequence>
<reference evidence="2" key="1">
    <citation type="journal article" date="2012" name="Nat. Biotechnol.">
        <title>Draft genome sequence of pigeonpea (Cajanus cajan), an orphan legume crop of resource-poor farmers.</title>
        <authorList>
            <person name="Varshney R.K."/>
            <person name="Chen W."/>
            <person name="Li Y."/>
            <person name="Bharti A.K."/>
            <person name="Saxena R.K."/>
            <person name="Schlueter J.A."/>
            <person name="Donoghue M.T."/>
            <person name="Azam S."/>
            <person name="Fan G."/>
            <person name="Whaley A.M."/>
            <person name="Farmer A.D."/>
            <person name="Sheridan J."/>
            <person name="Iwata A."/>
            <person name="Tuteja R."/>
            <person name="Penmetsa R.V."/>
            <person name="Wu W."/>
            <person name="Upadhyaya H.D."/>
            <person name="Yang S.P."/>
            <person name="Shah T."/>
            <person name="Saxena K.B."/>
            <person name="Michael T."/>
            <person name="McCombie W.R."/>
            <person name="Yang B."/>
            <person name="Zhang G."/>
            <person name="Yang H."/>
            <person name="Wang J."/>
            <person name="Spillane C."/>
            <person name="Cook D.R."/>
            <person name="May G.D."/>
            <person name="Xu X."/>
            <person name="Jackson S.A."/>
        </authorList>
    </citation>
    <scope>NUCLEOTIDE SEQUENCE [LARGE SCALE GENOMIC DNA]</scope>
</reference>
<protein>
    <recommendedName>
        <fullName evidence="1">Retrotransposon Copia-like N-terminal domain-containing protein</fullName>
    </recommendedName>
</protein>